<protein>
    <recommendedName>
        <fullName evidence="1">DUF7875 domain-containing protein</fullName>
    </recommendedName>
</protein>
<dbReference type="EMBL" id="JADFTS010000005">
    <property type="protein sequence ID" value="KAF9604860.1"/>
    <property type="molecule type" value="Genomic_DNA"/>
</dbReference>
<sequence length="230" mass="25282">MNVQQQAPNPQQQQNITRVCCLGAGTTGVLFRTKLSQRCPHLTIDIVDNDRPLITRWRNALLHHGPWPILEPGLGPILINMVLVQHRIRFRSTLMALRRLFGFSDGELCRTDAKPCLGLMSNTAGIFTFGGGWLSGIFGSMALKRQMFLFPGDILFDHFPDSQSNPSQSAGSEVGANTGAVLLTTLGSDVKLTKDVIVGMQGGHLSLVVDRFADQLFIWVMKDYGGVMES</sequence>
<organism evidence="2 3">
    <name type="scientific">Coptis chinensis</name>
    <dbReference type="NCBI Taxonomy" id="261450"/>
    <lineage>
        <taxon>Eukaryota</taxon>
        <taxon>Viridiplantae</taxon>
        <taxon>Streptophyta</taxon>
        <taxon>Embryophyta</taxon>
        <taxon>Tracheophyta</taxon>
        <taxon>Spermatophyta</taxon>
        <taxon>Magnoliopsida</taxon>
        <taxon>Ranunculales</taxon>
        <taxon>Ranunculaceae</taxon>
        <taxon>Coptidoideae</taxon>
        <taxon>Coptis</taxon>
    </lineage>
</organism>
<accession>A0A835HS56</accession>
<dbReference type="AlphaFoldDB" id="A0A835HS56"/>
<comment type="caution">
    <text evidence="2">The sequence shown here is derived from an EMBL/GenBank/DDBJ whole genome shotgun (WGS) entry which is preliminary data.</text>
</comment>
<dbReference type="OrthoDB" id="1857261at2759"/>
<dbReference type="PANTHER" id="PTHR36331">
    <property type="entry name" value="40S RIBOSOMAL PROTEIN"/>
    <property type="match status" value="1"/>
</dbReference>
<dbReference type="Pfam" id="PF25285">
    <property type="entry name" value="DUF7875"/>
    <property type="match status" value="1"/>
</dbReference>
<gene>
    <name evidence="2" type="ORF">IFM89_010535</name>
</gene>
<evidence type="ECO:0000313" key="2">
    <source>
        <dbReference type="EMBL" id="KAF9604860.1"/>
    </source>
</evidence>
<evidence type="ECO:0000313" key="3">
    <source>
        <dbReference type="Proteomes" id="UP000631114"/>
    </source>
</evidence>
<dbReference type="PANTHER" id="PTHR36331:SF1">
    <property type="entry name" value="40S RIBOSOMAL PROTEIN"/>
    <property type="match status" value="1"/>
</dbReference>
<dbReference type="Gene3D" id="3.40.50.720">
    <property type="entry name" value="NAD(P)-binding Rossmann-like Domain"/>
    <property type="match status" value="1"/>
</dbReference>
<keyword evidence="3" id="KW-1185">Reference proteome</keyword>
<name>A0A835HS56_9MAGN</name>
<dbReference type="Proteomes" id="UP000631114">
    <property type="component" value="Unassembled WGS sequence"/>
</dbReference>
<reference evidence="2 3" key="1">
    <citation type="submission" date="2020-10" db="EMBL/GenBank/DDBJ databases">
        <title>The Coptis chinensis genome and diversification of protoberbering-type alkaloids.</title>
        <authorList>
            <person name="Wang B."/>
            <person name="Shu S."/>
            <person name="Song C."/>
            <person name="Liu Y."/>
        </authorList>
    </citation>
    <scope>NUCLEOTIDE SEQUENCE [LARGE SCALE GENOMIC DNA]</scope>
    <source>
        <strain evidence="2">HL-2020</strain>
        <tissue evidence="2">Leaf</tissue>
    </source>
</reference>
<dbReference type="InterPro" id="IPR057197">
    <property type="entry name" value="DUF7875"/>
</dbReference>
<feature type="domain" description="DUF7875" evidence="1">
    <location>
        <begin position="95"/>
        <end position="138"/>
    </location>
</feature>
<evidence type="ECO:0000259" key="1">
    <source>
        <dbReference type="Pfam" id="PF25285"/>
    </source>
</evidence>
<proteinExistence type="predicted"/>